<protein>
    <submittedName>
        <fullName evidence="1">Uncharacterized protein</fullName>
    </submittedName>
</protein>
<reference evidence="1 2" key="1">
    <citation type="journal article" date="2017" name="BMC Genomics">
        <title>Comparative genomic and phylogenomic analyses of the Bifidobacteriaceae family.</title>
        <authorList>
            <person name="Lugli G.A."/>
            <person name="Milani C."/>
            <person name="Turroni F."/>
            <person name="Duranti S."/>
            <person name="Mancabelli L."/>
            <person name="Mangifesta M."/>
            <person name="Ferrario C."/>
            <person name="Modesto M."/>
            <person name="Mattarelli P."/>
            <person name="Jiri K."/>
            <person name="van Sinderen D."/>
            <person name="Ventura M."/>
        </authorList>
    </citation>
    <scope>NUCLEOTIDE SEQUENCE [LARGE SCALE GENOMIC DNA]</scope>
    <source>
        <strain evidence="1 2">LMG 28769</strain>
    </source>
</reference>
<organism evidence="1 2">
    <name type="scientific">Bifidobacterium aquikefiri</name>
    <dbReference type="NCBI Taxonomy" id="1653207"/>
    <lineage>
        <taxon>Bacteria</taxon>
        <taxon>Bacillati</taxon>
        <taxon>Actinomycetota</taxon>
        <taxon>Actinomycetes</taxon>
        <taxon>Bifidobacteriales</taxon>
        <taxon>Bifidobacteriaceae</taxon>
        <taxon>Bifidobacterium</taxon>
    </lineage>
</organism>
<proteinExistence type="predicted"/>
<evidence type="ECO:0000313" key="1">
    <source>
        <dbReference type="EMBL" id="OZG65558.1"/>
    </source>
</evidence>
<sequence length="169" mass="19187">MVGMAGIDIGSFPLSWFCCDARWCRNTGTGLRSCIPGQTGLSTSRNPSWKNASRHVSHILCAVPLYQRKNYQTGATPTPTRTRKRFPTHLCAYSPRAQCRTRDDIWQLHCMDMSCLNLIVFSMNVFLQKLVAKNVEGEKAQGTLQFQQFQSYKCVGDEGLETWTLAKWE</sequence>
<keyword evidence="2" id="KW-1185">Reference proteome</keyword>
<name>A0A261G2E4_9BIFI</name>
<evidence type="ECO:0000313" key="2">
    <source>
        <dbReference type="Proteomes" id="UP000216451"/>
    </source>
</evidence>
<dbReference type="EMBL" id="MWXA01000008">
    <property type="protein sequence ID" value="OZG65558.1"/>
    <property type="molecule type" value="Genomic_DNA"/>
</dbReference>
<comment type="caution">
    <text evidence="1">The sequence shown here is derived from an EMBL/GenBank/DDBJ whole genome shotgun (WGS) entry which is preliminary data.</text>
</comment>
<accession>A0A261G2E4</accession>
<dbReference type="AlphaFoldDB" id="A0A261G2E4"/>
<dbReference type="Proteomes" id="UP000216451">
    <property type="component" value="Unassembled WGS sequence"/>
</dbReference>
<gene>
    <name evidence="1" type="ORF">BAQU_1741</name>
</gene>